<dbReference type="Gene3D" id="3.40.50.720">
    <property type="entry name" value="NAD(P)-binding Rossmann-like Domain"/>
    <property type="match status" value="1"/>
</dbReference>
<dbReference type="InterPro" id="IPR050177">
    <property type="entry name" value="Lipid_A_modif_metabolic_enz"/>
</dbReference>
<dbReference type="Pfam" id="PF01370">
    <property type="entry name" value="Epimerase"/>
    <property type="match status" value="1"/>
</dbReference>
<protein>
    <submittedName>
        <fullName evidence="2">NAD(P)-dependent oxidoreductase</fullName>
    </submittedName>
</protein>
<keyword evidence="3" id="KW-1185">Reference proteome</keyword>
<dbReference type="EMBL" id="JBEDNQ010000002">
    <property type="protein sequence ID" value="MEQ3550175.1"/>
    <property type="molecule type" value="Genomic_DNA"/>
</dbReference>
<comment type="caution">
    <text evidence="2">The sequence shown here is derived from an EMBL/GenBank/DDBJ whole genome shotgun (WGS) entry which is preliminary data.</text>
</comment>
<dbReference type="InterPro" id="IPR001509">
    <property type="entry name" value="Epimerase_deHydtase"/>
</dbReference>
<organism evidence="2 3">
    <name type="scientific">Pseudonocardia nematodicida</name>
    <dbReference type="NCBI Taxonomy" id="1206997"/>
    <lineage>
        <taxon>Bacteria</taxon>
        <taxon>Bacillati</taxon>
        <taxon>Actinomycetota</taxon>
        <taxon>Actinomycetes</taxon>
        <taxon>Pseudonocardiales</taxon>
        <taxon>Pseudonocardiaceae</taxon>
        <taxon>Pseudonocardia</taxon>
    </lineage>
</organism>
<dbReference type="Proteomes" id="UP001494902">
    <property type="component" value="Unassembled WGS sequence"/>
</dbReference>
<evidence type="ECO:0000259" key="1">
    <source>
        <dbReference type="Pfam" id="PF01370"/>
    </source>
</evidence>
<proteinExistence type="predicted"/>
<accession>A0ABV1K6R1</accession>
<name>A0ABV1K6R1_9PSEU</name>
<sequence>MHAPVVVLGASGFLGSHLVRALRAGGHPVRAVSRTPARVPEDCGVEVVLADLSVPGAAAVALEGASAVVHLVADIDTVGGRGWRTAEGAAGAATPPDRVLTEVVEALAAAPDPLPVVWTGSVAQVGERESTLVTGTEPDHPETAYDRGKCAAEAILLDAGRRGVLRPVPVRLPTLYGPPAAPGCSAGGGVVTAMVRRALAGDPLTMWNDGRIDRDLLHVADTAAALVHALSLPGPRDGRAWLVGGDAPVELGTLFERISATCAAVTGKPPVPVQRVPAPDYATAADLRGIAVDSTPFRLATGWTPRVGLADGLRETVAHVARN</sequence>
<dbReference type="InterPro" id="IPR036291">
    <property type="entry name" value="NAD(P)-bd_dom_sf"/>
</dbReference>
<dbReference type="RefSeq" id="WP_349297255.1">
    <property type="nucleotide sequence ID" value="NZ_JBEDNQ010000002.1"/>
</dbReference>
<dbReference type="SUPFAM" id="SSF51735">
    <property type="entry name" value="NAD(P)-binding Rossmann-fold domains"/>
    <property type="match status" value="1"/>
</dbReference>
<feature type="domain" description="NAD-dependent epimerase/dehydratase" evidence="1">
    <location>
        <begin position="5"/>
        <end position="243"/>
    </location>
</feature>
<dbReference type="PANTHER" id="PTHR43245">
    <property type="entry name" value="BIFUNCTIONAL POLYMYXIN RESISTANCE PROTEIN ARNA"/>
    <property type="match status" value="1"/>
</dbReference>
<reference evidence="2 3" key="1">
    <citation type="submission" date="2024-03" db="EMBL/GenBank/DDBJ databases">
        <title>Draft genome sequence of Pseudonocardia nematodicida JCM 31783.</title>
        <authorList>
            <person name="Butdee W."/>
            <person name="Duangmal K."/>
        </authorList>
    </citation>
    <scope>NUCLEOTIDE SEQUENCE [LARGE SCALE GENOMIC DNA]</scope>
    <source>
        <strain evidence="2 3">JCM 31783</strain>
    </source>
</reference>
<gene>
    <name evidence="2" type="ORF">WIS52_06790</name>
</gene>
<evidence type="ECO:0000313" key="3">
    <source>
        <dbReference type="Proteomes" id="UP001494902"/>
    </source>
</evidence>
<evidence type="ECO:0000313" key="2">
    <source>
        <dbReference type="EMBL" id="MEQ3550175.1"/>
    </source>
</evidence>